<evidence type="ECO:0000313" key="2">
    <source>
        <dbReference type="Proteomes" id="UP000805193"/>
    </source>
</evidence>
<gene>
    <name evidence="1" type="ORF">HPB47_002962</name>
</gene>
<organism evidence="1 2">
    <name type="scientific">Ixodes persulcatus</name>
    <name type="common">Taiga tick</name>
    <dbReference type="NCBI Taxonomy" id="34615"/>
    <lineage>
        <taxon>Eukaryota</taxon>
        <taxon>Metazoa</taxon>
        <taxon>Ecdysozoa</taxon>
        <taxon>Arthropoda</taxon>
        <taxon>Chelicerata</taxon>
        <taxon>Arachnida</taxon>
        <taxon>Acari</taxon>
        <taxon>Parasitiformes</taxon>
        <taxon>Ixodida</taxon>
        <taxon>Ixodoidea</taxon>
        <taxon>Ixodidae</taxon>
        <taxon>Ixodinae</taxon>
        <taxon>Ixodes</taxon>
    </lineage>
</organism>
<protein>
    <submittedName>
        <fullName evidence="1">Uncharacterized protein</fullName>
    </submittedName>
</protein>
<comment type="caution">
    <text evidence="1">The sequence shown here is derived from an EMBL/GenBank/DDBJ whole genome shotgun (WGS) entry which is preliminary data.</text>
</comment>
<evidence type="ECO:0000313" key="1">
    <source>
        <dbReference type="EMBL" id="KAG0421146.1"/>
    </source>
</evidence>
<sequence length="141" mass="15955">MLSADNRHKRPLFAQEHSSSTVADWQNVVFTDESAFTTRWDKRQQIWRADRTRFNPINFQHVDSSGRCFASVWGALSKDGLRPLVRLDGHFNATAYMDLVETVLLPIRSEGVTRSHRSHGYPHRLSCQEVDGDALAGGDTA</sequence>
<dbReference type="Proteomes" id="UP000805193">
    <property type="component" value="Unassembled WGS sequence"/>
</dbReference>
<reference evidence="1 2" key="1">
    <citation type="journal article" date="2020" name="Cell">
        <title>Large-Scale Comparative Analyses of Tick Genomes Elucidate Their Genetic Diversity and Vector Capacities.</title>
        <authorList>
            <consortium name="Tick Genome and Microbiome Consortium (TIGMIC)"/>
            <person name="Jia N."/>
            <person name="Wang J."/>
            <person name="Shi W."/>
            <person name="Du L."/>
            <person name="Sun Y."/>
            <person name="Zhan W."/>
            <person name="Jiang J.F."/>
            <person name="Wang Q."/>
            <person name="Zhang B."/>
            <person name="Ji P."/>
            <person name="Bell-Sakyi L."/>
            <person name="Cui X.M."/>
            <person name="Yuan T.T."/>
            <person name="Jiang B.G."/>
            <person name="Yang W.F."/>
            <person name="Lam T.T."/>
            <person name="Chang Q.C."/>
            <person name="Ding S.J."/>
            <person name="Wang X.J."/>
            <person name="Zhu J.G."/>
            <person name="Ruan X.D."/>
            <person name="Zhao L."/>
            <person name="Wei J.T."/>
            <person name="Ye R.Z."/>
            <person name="Que T.C."/>
            <person name="Du C.H."/>
            <person name="Zhou Y.H."/>
            <person name="Cheng J.X."/>
            <person name="Dai P.F."/>
            <person name="Guo W.B."/>
            <person name="Han X.H."/>
            <person name="Huang E.J."/>
            <person name="Li L.F."/>
            <person name="Wei W."/>
            <person name="Gao Y.C."/>
            <person name="Liu J.Z."/>
            <person name="Shao H.Z."/>
            <person name="Wang X."/>
            <person name="Wang C.C."/>
            <person name="Yang T.C."/>
            <person name="Huo Q.B."/>
            <person name="Li W."/>
            <person name="Chen H.Y."/>
            <person name="Chen S.E."/>
            <person name="Zhou L.G."/>
            <person name="Ni X.B."/>
            <person name="Tian J.H."/>
            <person name="Sheng Y."/>
            <person name="Liu T."/>
            <person name="Pan Y.S."/>
            <person name="Xia L.Y."/>
            <person name="Li J."/>
            <person name="Zhao F."/>
            <person name="Cao W.C."/>
        </authorList>
    </citation>
    <scope>NUCLEOTIDE SEQUENCE [LARGE SCALE GENOMIC DNA]</scope>
    <source>
        <strain evidence="1">Iper-2018</strain>
    </source>
</reference>
<keyword evidence="2" id="KW-1185">Reference proteome</keyword>
<accession>A0AC60PJY3</accession>
<proteinExistence type="predicted"/>
<dbReference type="EMBL" id="JABSTQ010010411">
    <property type="protein sequence ID" value="KAG0421146.1"/>
    <property type="molecule type" value="Genomic_DNA"/>
</dbReference>
<name>A0AC60PJY3_IXOPE</name>